<sequence length="204" mass="23820">MNTWKEEIIEAIKDLGGEAGLEEIYDEIKIRGNRTLTDAYTDTIRGGIYKYSSDSRVFKGKDDLFYSVEGKGKGRWGLRKYEAIRENVDLTEDDAGFPEGKRKLRIHIYKERNSKVIRLAKERFMEANDGRLFCEICEFDYSEKYGEIGDGYIEGHHTIPISQLEEGSVTRVEDIVLVCANCHRMLHRKRPWLNKEEIQRFVNK</sequence>
<feature type="domain" description="HTH HARE-type" evidence="2">
    <location>
        <begin position="2"/>
        <end position="81"/>
    </location>
</feature>
<dbReference type="GO" id="GO:0003676">
    <property type="term" value="F:nucleic acid binding"/>
    <property type="evidence" value="ECO:0007669"/>
    <property type="project" value="InterPro"/>
</dbReference>
<dbReference type="InterPro" id="IPR002711">
    <property type="entry name" value="HNH"/>
</dbReference>
<dbReference type="InterPro" id="IPR003615">
    <property type="entry name" value="HNH_nuc"/>
</dbReference>
<protein>
    <submittedName>
        <fullName evidence="3">Restriction endonuclease</fullName>
    </submittedName>
</protein>
<dbReference type="Proteomes" id="UP000470409">
    <property type="component" value="Unassembled WGS sequence"/>
</dbReference>
<organism evidence="3 4">
    <name type="scientific">Bacillus luti</name>
    <dbReference type="NCBI Taxonomy" id="2026191"/>
    <lineage>
        <taxon>Bacteria</taxon>
        <taxon>Bacillati</taxon>
        <taxon>Bacillota</taxon>
        <taxon>Bacilli</taxon>
        <taxon>Bacillales</taxon>
        <taxon>Bacillaceae</taxon>
        <taxon>Bacillus</taxon>
        <taxon>Bacillus cereus group</taxon>
    </lineage>
</organism>
<dbReference type="GO" id="GO:0006355">
    <property type="term" value="P:regulation of DNA-templated transcription"/>
    <property type="evidence" value="ECO:0007669"/>
    <property type="project" value="InterPro"/>
</dbReference>
<dbReference type="InterPro" id="IPR007759">
    <property type="entry name" value="Asxl_HARE-HTH"/>
</dbReference>
<proteinExistence type="predicted"/>
<dbReference type="GO" id="GO:0004519">
    <property type="term" value="F:endonuclease activity"/>
    <property type="evidence" value="ECO:0007669"/>
    <property type="project" value="UniProtKB-KW"/>
</dbReference>
<keyword evidence="3" id="KW-0255">Endonuclease</keyword>
<accession>A0A7V7V2Z3</accession>
<dbReference type="CDD" id="cd00085">
    <property type="entry name" value="HNHc"/>
    <property type="match status" value="1"/>
</dbReference>
<dbReference type="RefSeq" id="WP_151627819.1">
    <property type="nucleotide sequence ID" value="NZ_WBPG01000028.1"/>
</dbReference>
<keyword evidence="1" id="KW-0804">Transcription</keyword>
<dbReference type="GO" id="GO:0008270">
    <property type="term" value="F:zinc ion binding"/>
    <property type="evidence" value="ECO:0007669"/>
    <property type="project" value="InterPro"/>
</dbReference>
<keyword evidence="3" id="KW-0378">Hydrolase</keyword>
<dbReference type="Gene3D" id="1.10.30.50">
    <property type="match status" value="1"/>
</dbReference>
<evidence type="ECO:0000256" key="1">
    <source>
        <dbReference type="ARBA" id="ARBA00023163"/>
    </source>
</evidence>
<comment type="caution">
    <text evidence="3">The sequence shown here is derived from an EMBL/GenBank/DDBJ whole genome shotgun (WGS) entry which is preliminary data.</text>
</comment>
<dbReference type="Pfam" id="PF01844">
    <property type="entry name" value="HNH"/>
    <property type="match status" value="1"/>
</dbReference>
<dbReference type="EMBL" id="WBPG01000028">
    <property type="protein sequence ID" value="KAB2440649.1"/>
    <property type="molecule type" value="Genomic_DNA"/>
</dbReference>
<evidence type="ECO:0000313" key="3">
    <source>
        <dbReference type="EMBL" id="KAB2440649.1"/>
    </source>
</evidence>
<evidence type="ECO:0000259" key="2">
    <source>
        <dbReference type="PROSITE" id="PS51913"/>
    </source>
</evidence>
<keyword evidence="3" id="KW-0540">Nuclease</keyword>
<gene>
    <name evidence="3" type="ORF">F8163_24260</name>
</gene>
<evidence type="ECO:0000313" key="4">
    <source>
        <dbReference type="Proteomes" id="UP000470409"/>
    </source>
</evidence>
<dbReference type="AlphaFoldDB" id="A0A7V7V2Z3"/>
<dbReference type="PROSITE" id="PS51913">
    <property type="entry name" value="HTH_HARE"/>
    <property type="match status" value="1"/>
</dbReference>
<name>A0A7V7V2Z3_9BACI</name>
<reference evidence="3 4" key="1">
    <citation type="submission" date="2019-10" db="EMBL/GenBank/DDBJ databases">
        <title>Bacillus from the desert of Cuatro Cinegas, Coahuila.</title>
        <authorList>
            <person name="Olmedo-Alvarez G."/>
            <person name="Saldana S."/>
            <person name="Barcelo D."/>
        </authorList>
    </citation>
    <scope>NUCLEOTIDE SEQUENCE [LARGE SCALE GENOMIC DNA]</scope>
    <source>
        <strain evidence="3 4">CH155b_5T</strain>
    </source>
</reference>